<evidence type="ECO:0000313" key="2">
    <source>
        <dbReference type="Proteomes" id="UP001645038"/>
    </source>
</evidence>
<reference evidence="1 2" key="1">
    <citation type="submission" date="2020-07" db="EMBL/GenBank/DDBJ databases">
        <title>Halophilic bacteria isolated from french cheeses.</title>
        <authorList>
            <person name="Kothe C.I."/>
            <person name="Farah-Kraiem B."/>
            <person name="Renault P."/>
            <person name="Dridi B."/>
        </authorList>
    </citation>
    <scope>NUCLEOTIDE SEQUENCE [LARGE SCALE GENOMIC DNA]</scope>
    <source>
        <strain evidence="1 2">FME20</strain>
    </source>
</reference>
<dbReference type="Proteomes" id="UP001645038">
    <property type="component" value="Unassembled WGS sequence"/>
</dbReference>
<protein>
    <submittedName>
        <fullName evidence="1">Uncharacterized protein</fullName>
    </submittedName>
</protein>
<keyword evidence="2" id="KW-1185">Reference proteome</keyword>
<gene>
    <name evidence="1" type="ORF">EI547_01305</name>
</gene>
<organism evidence="1 2">
    <name type="scientific">Halomonas colorata</name>
    <dbReference type="NCBI Taxonomy" id="2742615"/>
    <lineage>
        <taxon>Bacteria</taxon>
        <taxon>Pseudomonadati</taxon>
        <taxon>Pseudomonadota</taxon>
        <taxon>Gammaproteobacteria</taxon>
        <taxon>Oceanospirillales</taxon>
        <taxon>Halomonadaceae</taxon>
        <taxon>Halomonas</taxon>
    </lineage>
</organism>
<dbReference type="RefSeq" id="WP_192536615.1">
    <property type="nucleotide sequence ID" value="NZ_JABUZA010000004.1"/>
</dbReference>
<dbReference type="EMBL" id="RRZB01000002">
    <property type="protein sequence ID" value="MBE0462096.1"/>
    <property type="molecule type" value="Genomic_DNA"/>
</dbReference>
<proteinExistence type="predicted"/>
<comment type="caution">
    <text evidence="1">The sequence shown here is derived from an EMBL/GenBank/DDBJ whole genome shotgun (WGS) entry which is preliminary data.</text>
</comment>
<name>A0ABR9FTW2_9GAMM</name>
<accession>A0ABR9FTW2</accession>
<evidence type="ECO:0000313" key="1">
    <source>
        <dbReference type="EMBL" id="MBE0462096.1"/>
    </source>
</evidence>
<sequence length="127" mass="14419">MRIEPFSKLDDVSLNATRDDLSRLLGAPLGTKVNRIGLEEFDYRDRIFRFEPSGFLSEVTIKAERVEFDQVSVQFTALSGFIFSNDPQSFEKHGFIVSPAYGVAFDPEHHPWVTVLTRGGLDGWTKH</sequence>